<feature type="chain" id="PRO_5028902993" description="Transporter" evidence="1">
    <location>
        <begin position="21"/>
        <end position="255"/>
    </location>
</feature>
<reference evidence="2 3" key="1">
    <citation type="submission" date="2020-05" db="EMBL/GenBank/DDBJ databases">
        <title>Mucilaginibacter mali sp. nov.</title>
        <authorList>
            <person name="Kim H.S."/>
            <person name="Lee K.C."/>
            <person name="Suh M.K."/>
            <person name="Kim J.-S."/>
            <person name="Han K.-I."/>
            <person name="Eom M.K."/>
            <person name="Shin Y.K."/>
            <person name="Lee J.-S."/>
        </authorList>
    </citation>
    <scope>NUCLEOTIDE SEQUENCE [LARGE SCALE GENOMIC DNA]</scope>
    <source>
        <strain evidence="2 3">G2-14</strain>
    </source>
</reference>
<protein>
    <recommendedName>
        <fullName evidence="4">Transporter</fullName>
    </recommendedName>
</protein>
<gene>
    <name evidence="2" type="ORF">HQ865_07395</name>
</gene>
<feature type="signal peptide" evidence="1">
    <location>
        <begin position="1"/>
        <end position="20"/>
    </location>
</feature>
<dbReference type="AlphaFoldDB" id="A0A7D4UPG0"/>
<dbReference type="EMBL" id="CP054139">
    <property type="protein sequence ID" value="QKJ33101.1"/>
    <property type="molecule type" value="Genomic_DNA"/>
</dbReference>
<keyword evidence="1" id="KW-0732">Signal</keyword>
<dbReference type="KEGG" id="mmab:HQ865_07395"/>
<proteinExistence type="predicted"/>
<evidence type="ECO:0008006" key="4">
    <source>
        <dbReference type="Google" id="ProtNLM"/>
    </source>
</evidence>
<organism evidence="2 3">
    <name type="scientific">Mucilaginibacter mali</name>
    <dbReference type="NCBI Taxonomy" id="2740462"/>
    <lineage>
        <taxon>Bacteria</taxon>
        <taxon>Pseudomonadati</taxon>
        <taxon>Bacteroidota</taxon>
        <taxon>Sphingobacteriia</taxon>
        <taxon>Sphingobacteriales</taxon>
        <taxon>Sphingobacteriaceae</taxon>
        <taxon>Mucilaginibacter</taxon>
    </lineage>
</organism>
<evidence type="ECO:0000313" key="2">
    <source>
        <dbReference type="EMBL" id="QKJ33101.1"/>
    </source>
</evidence>
<name>A0A7D4UPG0_9SPHI</name>
<keyword evidence="3" id="KW-1185">Reference proteome</keyword>
<dbReference type="Proteomes" id="UP000505355">
    <property type="component" value="Chromosome"/>
</dbReference>
<evidence type="ECO:0000256" key="1">
    <source>
        <dbReference type="SAM" id="SignalP"/>
    </source>
</evidence>
<sequence>MKPLLTAIIFILFFISTSQAQDNYEIQVYGSSTVEKGQTMVELHSNFTFDGSKTTVNGVLPTNHVFHETIEITHGWTSCFETGFYIFNSVGNDGRTAYVGSHLRPRVAAPESWHWPVGVSLSTEFGFQKAAFAGSTFDLEIRPIVDKKWNKLYVSFNPTLGKSFAGEDSDIGFVFEPNLKASYDVSNVVALGFEYYGATGRFFHYSPIQQQEHAVYLATDLNFGENWEFNAGYGVGLTQSGDSGIIKIILGRRFK</sequence>
<accession>A0A7D4UPG0</accession>
<evidence type="ECO:0000313" key="3">
    <source>
        <dbReference type="Proteomes" id="UP000505355"/>
    </source>
</evidence>